<evidence type="ECO:0000313" key="10">
    <source>
        <dbReference type="Proteomes" id="UP000261420"/>
    </source>
</evidence>
<feature type="domain" description="VWFD" evidence="8">
    <location>
        <begin position="131"/>
        <end position="309"/>
    </location>
</feature>
<keyword evidence="3" id="KW-0732">Signal</keyword>
<dbReference type="Pfam" id="PF08742">
    <property type="entry name" value="C8"/>
    <property type="match status" value="5"/>
</dbReference>
<keyword evidence="6" id="KW-1015">Disulfide bond</keyword>
<dbReference type="FunFam" id="2.10.25.10:FF:000055">
    <property type="entry name" value="alpha-tectorin isoform X1"/>
    <property type="match status" value="4"/>
</dbReference>
<sequence>MTLLYQPVCSSLEHTCPTNSHYELCGSTCPSTCPSLSFPFSCNTLCQDGCQCDDGFVLNGNQCVPPTSCGCHHEGRYRQGGQEFWNGEECQSFCTCNGTTGTVHCNPSSCGPQESCRVVGGEFGCHPNPHGTCSASGDPHYLTFDQKAYDFQGTCRYVLATLCNDTNGLPHFSVEAKNEPWVGLTVSITAEVFVNVLGYRVRVIGPNKRVTVNVNGSEVSLPTTTGTLARVERQGSYMVVDAVNLIVQFDGRSTLLVRIDQHCQNRVAGMCGNFNNDPADDKVLPNGTQAQNDNEFGHSWKVAGNYTCSDGCGSSCPRCTNEQPARAQCEVIKAASGPFSFCHEQVDPAPYFNDCVFDVCVSGDGGQDLLCRAIQAYVSACQSANVRIYPWRQNTTCSKSTGLDCPANSHYELCGTDCGHTCASSIDATCEQVCSEGCFCDEGFLRSGTTCVPVESCGCQYDGFYYNAGESFWTDGCSQRCECYAPNDLRCSAASCTSAQECTIRNGRLGCFATMSTCTVWGDPHYITFDGALAHFQGTCSYIITESVSHSTNETQFQVVATNNHRGNNRVSFVSAVDVYLSNQTENVHIRIGPNKRVTVNVSLPTTTGTLARVERQGSYMVVDAVNLIVQFDGRSTLLVRIDQHCQNRVAGMCGNFNNDPADDKVLPNGTQAQNDNEFGHSWKAPTSRPGCGSTDEDNGGGLTDCTYREEYSALCSVITNTSGPFSACHLHSDPQPFFSSCVYDLCLYTPANGMLCSAISAYERTCSVLGLNISEWRSALQCGMCALYSPSGCSPLPTFHPSTCTARSTCVFCQTTTAQLYVPLCVCVCVCESMQLGDSFWRDSACTEKCTCTSAGLQCVSQRCSFSQVCRPSTFQFTCQTVPRGTCTISGDPHYYTFDGTLFHFQGTCTYVLSEQCGRGLPYYRVEGKNEHRGSTRLSWTRLVKVYVYNETIELVKGRPTPFSLHNGTIQVYESGFSVVISTDFGLVVSYDTDYYARISLPRTYQNATCGLCGNFNHHPGDDFQTPQGEVVSSDVVFANSWKVSGDDEPGCDEQCGGLDCVNCTASQTALYSNVDHCGILQSSSGPFAACHPRILPLNFLQSCVYDLCAGGGYQPILCQALNVYASQCQQTGLQLPSWRRRDFCEIPCPANSHFESQGTGCPATCVNPNSTQNCPLPAQESCICNSGYILSAGVCVPHAECGCSFEGRYYRSGETVILDENCGRRCSCSYGSMTCHSHGCGPLESCRVEEGERGCRPNSYETCWIKGLGSYHTFDGLTFQYPGACRLTLAKVMGLSHHPHFAVTAEKVPRGQNGFARLLKFEAEGTQVSIEMRIRLPFSSASNRIQVYHSSIHSIILHTAFGVTVQTVWPHFVRITAPGIYNGSLGGLCGNYNGNSHDDFRTPNGLLVNTSQVFGDSWRDGSLAAHCVESVNENSTTNSNSSERCGIIASPNGPFTQCWAMVDPQQHVSACMETIRVSRDPASALCEVLRDYALMCQQKGVAVGHWRNITGCEHTCPTNSHYELCGSTCPSTCPSLSFPFSCNTLCQDGCQCDDGFVLNGNQCVPPTSCGCHHEGRYRQGGQEFWNGEECQSFCTCNGTTGTVHCNPSSCGPQESCRVVGGEFGCHPNPHGTCSASGDPHYLTFDQKAYDFQGTCRYVLATLCNDTNGLPHFSVEAKNEPWVGLTVSITAEVFVNVLGYRVRVSRDNRGMVEVNGITTNLPVVLSGNVSIFASGPQTFITADFGLRVTYDGWSTVSISVPSNYSGQTCGLCGNFNGNQSDDFRTPSGTIVTTPDVFGTAWKVAGNYTCSDGCGSSCPRCTNEQPARAQCEVIKAASGPFSFCHEQVDPAPYFNDCVFDVCVSGDGGQDLLCRAIQAYVSACQSANVRIYPWRQNTTCRLDCPANSHYELCGTDCGHTCASSIDATCEQVCSEGCFCDEGFLRSGTTCVPVESCGCQYDGFYYNAGESFWTDGCSQRCECYAPNDLRCSAASCTSAQECTIRNGRLGCFATMSTCTVWGDPHYITFDGALAHFQGTCSYIITESVSHSTNETQFQVVATNNHRGNNRVSFVSAVDVYLSNQTENVNGSEVSLPTTTGTLARVERQGSYMVVDAVNLIVQFDGRSTLLVRIDQHCQNRVAGMCGNFNNDPADDKVLPNGTQAQNDNEFGHSWKAPTNGSSLHTCGNERCGIIASPNWPFTQCWAMVGPTGKGRKLINVVCLYLEIPCPANSHFESQGTGCPATCVNPNSTQNCPLPAQESCICNSGYILSAGVCVPHAECGCSFEGRYYRSGETVILDENCGRRCSCSYGSMTCHSHGCGPLESCRVEEGERGCRPNSYETCWIKGLGSYHTFDGLTFQYPGACRLTLAKVMGLSHHPHFAVTAEKVPRPSISKTTPVKALSRTGDCCSTLTMTSSCVGQFSGSIILLTTVHGVMYYTYTQDINGFMIGTKGPTPSLSWRWHLIDHSLFLK</sequence>
<keyword evidence="2" id="KW-1003">Cell membrane</keyword>
<feature type="domain" description="VWFD" evidence="8">
    <location>
        <begin position="2014"/>
        <end position="2185"/>
    </location>
</feature>
<evidence type="ECO:0000256" key="3">
    <source>
        <dbReference type="ARBA" id="ARBA00022729"/>
    </source>
</evidence>
<dbReference type="InterPro" id="IPR014853">
    <property type="entry name" value="VWF/SSPO/ZAN-like_Cys-rich_dom"/>
</dbReference>
<dbReference type="PANTHER" id="PTHR46160">
    <property type="entry name" value="ALPHA-TECTORIN-RELATED"/>
    <property type="match status" value="1"/>
</dbReference>
<dbReference type="Pfam" id="PF00094">
    <property type="entry name" value="VWD"/>
    <property type="match status" value="7"/>
</dbReference>
<dbReference type="Proteomes" id="UP000261420">
    <property type="component" value="Unplaced"/>
</dbReference>
<name>A0A3B4VPP5_SERDU</name>
<dbReference type="InterPro" id="IPR036084">
    <property type="entry name" value="Ser_inhib-like_sf"/>
</dbReference>
<dbReference type="SMART" id="SM00216">
    <property type="entry name" value="VWD"/>
    <property type="match status" value="6"/>
</dbReference>
<dbReference type="InterPro" id="IPR000742">
    <property type="entry name" value="EGF"/>
</dbReference>
<dbReference type="STRING" id="41447.ENSSDUP00000031670"/>
<reference evidence="9" key="1">
    <citation type="submission" date="2025-08" db="UniProtKB">
        <authorList>
            <consortium name="Ensembl"/>
        </authorList>
    </citation>
    <scope>IDENTIFICATION</scope>
</reference>
<dbReference type="GeneTree" id="ENSGT00950000183155"/>
<dbReference type="SMART" id="SM00181">
    <property type="entry name" value="EGF"/>
    <property type="match status" value="6"/>
</dbReference>
<evidence type="ECO:0000256" key="7">
    <source>
        <dbReference type="ARBA" id="ARBA00023180"/>
    </source>
</evidence>
<reference evidence="9" key="2">
    <citation type="submission" date="2025-09" db="UniProtKB">
        <authorList>
            <consortium name="Ensembl"/>
        </authorList>
    </citation>
    <scope>IDENTIFICATION</scope>
</reference>
<protein>
    <recommendedName>
        <fullName evidence="8">VWFD domain-containing protein</fullName>
    </recommendedName>
</protein>
<dbReference type="Gene3D" id="2.10.25.10">
    <property type="entry name" value="Laminin"/>
    <property type="match status" value="6"/>
</dbReference>
<dbReference type="GO" id="GO:0005886">
    <property type="term" value="C:plasma membrane"/>
    <property type="evidence" value="ECO:0007669"/>
    <property type="project" value="UniProtKB-SubCell"/>
</dbReference>
<dbReference type="SUPFAM" id="SSF57567">
    <property type="entry name" value="Serine protease inhibitors"/>
    <property type="match status" value="6"/>
</dbReference>
<dbReference type="InterPro" id="IPR001846">
    <property type="entry name" value="VWF_type-D"/>
</dbReference>
<feature type="domain" description="VWFD" evidence="8">
    <location>
        <begin position="1633"/>
        <end position="1811"/>
    </location>
</feature>
<dbReference type="CDD" id="cd19941">
    <property type="entry name" value="TIL"/>
    <property type="match status" value="6"/>
</dbReference>
<proteinExistence type="predicted"/>
<dbReference type="InterPro" id="IPR025615">
    <property type="entry name" value="TILa_dom"/>
</dbReference>
<evidence type="ECO:0000256" key="1">
    <source>
        <dbReference type="ARBA" id="ARBA00004236"/>
    </source>
</evidence>
<keyword evidence="5" id="KW-0472">Membrane</keyword>
<keyword evidence="7" id="KW-0325">Glycoprotein</keyword>
<evidence type="ECO:0000259" key="8">
    <source>
        <dbReference type="PROSITE" id="PS51233"/>
    </source>
</evidence>
<dbReference type="SMART" id="SM00215">
    <property type="entry name" value="VWC_out"/>
    <property type="match status" value="6"/>
</dbReference>
<keyword evidence="4" id="KW-0677">Repeat</keyword>
<feature type="domain" description="VWFD" evidence="8">
    <location>
        <begin position="2340"/>
        <end position="2471"/>
    </location>
</feature>
<dbReference type="SMART" id="SM00832">
    <property type="entry name" value="C8"/>
    <property type="match status" value="5"/>
</dbReference>
<dbReference type="Ensembl" id="ENSSDUT00000032215.1">
    <property type="protein sequence ID" value="ENSSDUP00000031670.1"/>
    <property type="gene ID" value="ENSSDUG00000022749.1"/>
</dbReference>
<evidence type="ECO:0000256" key="5">
    <source>
        <dbReference type="ARBA" id="ARBA00023136"/>
    </source>
</evidence>
<evidence type="ECO:0000256" key="2">
    <source>
        <dbReference type="ARBA" id="ARBA00022475"/>
    </source>
</evidence>
<feature type="domain" description="VWFD" evidence="8">
    <location>
        <begin position="886"/>
        <end position="1054"/>
    </location>
</feature>
<dbReference type="Pfam" id="PF01826">
    <property type="entry name" value="TIL"/>
    <property type="match status" value="6"/>
</dbReference>
<evidence type="ECO:0000256" key="4">
    <source>
        <dbReference type="ARBA" id="ARBA00022737"/>
    </source>
</evidence>
<organism evidence="9 10">
    <name type="scientific">Seriola dumerili</name>
    <name type="common">Greater amberjack</name>
    <name type="synonym">Caranx dumerili</name>
    <dbReference type="NCBI Taxonomy" id="41447"/>
    <lineage>
        <taxon>Eukaryota</taxon>
        <taxon>Metazoa</taxon>
        <taxon>Chordata</taxon>
        <taxon>Craniata</taxon>
        <taxon>Vertebrata</taxon>
        <taxon>Euteleostomi</taxon>
        <taxon>Actinopterygii</taxon>
        <taxon>Neopterygii</taxon>
        <taxon>Teleostei</taxon>
        <taxon>Neoteleostei</taxon>
        <taxon>Acanthomorphata</taxon>
        <taxon>Carangaria</taxon>
        <taxon>Carangiformes</taxon>
        <taxon>Carangidae</taxon>
        <taxon>Seriola</taxon>
    </lineage>
</organism>
<dbReference type="Pfam" id="PF12714">
    <property type="entry name" value="TILa"/>
    <property type="match status" value="4"/>
</dbReference>
<dbReference type="PANTHER" id="PTHR46160:SF9">
    <property type="entry name" value="PROTEIN PRY2-RELATED"/>
    <property type="match status" value="1"/>
</dbReference>
<keyword evidence="10" id="KW-1185">Reference proteome</keyword>
<dbReference type="InterPro" id="IPR002919">
    <property type="entry name" value="TIL_dom"/>
</dbReference>
<feature type="domain" description="VWFD" evidence="8">
    <location>
        <begin position="516"/>
        <end position="693"/>
    </location>
</feature>
<evidence type="ECO:0000256" key="6">
    <source>
        <dbReference type="ARBA" id="ARBA00023157"/>
    </source>
</evidence>
<comment type="subcellular location">
    <subcellularLocation>
        <location evidence="1">Cell membrane</location>
    </subcellularLocation>
</comment>
<dbReference type="PROSITE" id="PS51233">
    <property type="entry name" value="VWFD"/>
    <property type="match status" value="7"/>
</dbReference>
<accession>A0A3B4VPP5</accession>
<dbReference type="OMA" id="RIDQHCQ"/>
<dbReference type="InterPro" id="IPR052749">
    <property type="entry name" value="Alpha-tectorin"/>
</dbReference>
<dbReference type="InterPro" id="IPR001007">
    <property type="entry name" value="VWF_dom"/>
</dbReference>
<evidence type="ECO:0000313" key="9">
    <source>
        <dbReference type="Ensembl" id="ENSSDUP00000031670.1"/>
    </source>
</evidence>
<feature type="domain" description="VWFD" evidence="8">
    <location>
        <begin position="1263"/>
        <end position="1430"/>
    </location>
</feature>